<proteinExistence type="predicted"/>
<dbReference type="PANTHER" id="PTHR43792:SF1">
    <property type="entry name" value="N-ACETYLTRANSFERASE DOMAIN-CONTAINING PROTEIN"/>
    <property type="match status" value="1"/>
</dbReference>
<sequence>MEHKGTVRLETDRIILRQFTKDDYEAVFKNFESDVEITKYLRWKATDDLNVSIKIVDSWIDSYKNKDVYQWAIVPKDLNEPIGTISVVSLDEKINKVHIGYCIGSKWWNLGYTSEALSTIIPFFFEEVKANRIESQHDPNNINSGKVMLKCGMKYEGTLRQNDWNNQGIVDGAVYGLLASEYFENKG</sequence>
<dbReference type="OrthoDB" id="9785602at2"/>
<dbReference type="InterPro" id="IPR051531">
    <property type="entry name" value="N-acetyltransferase"/>
</dbReference>
<dbReference type="eggNOG" id="COG1670">
    <property type="taxonomic scope" value="Bacteria"/>
</dbReference>
<accession>D1AW83</accession>
<organism evidence="2 3">
    <name type="scientific">Streptobacillus moniliformis (strain ATCC 14647 / DSM 12112 / NCTC 10651 / 9901)</name>
    <dbReference type="NCBI Taxonomy" id="519441"/>
    <lineage>
        <taxon>Bacteria</taxon>
        <taxon>Fusobacteriati</taxon>
        <taxon>Fusobacteriota</taxon>
        <taxon>Fusobacteriia</taxon>
        <taxon>Fusobacteriales</taxon>
        <taxon>Leptotrichiaceae</taxon>
        <taxon>Streptobacillus</taxon>
    </lineage>
</organism>
<dbReference type="InterPro" id="IPR000182">
    <property type="entry name" value="GNAT_dom"/>
</dbReference>
<dbReference type="PROSITE" id="PS51186">
    <property type="entry name" value="GNAT"/>
    <property type="match status" value="1"/>
</dbReference>
<dbReference type="EMBL" id="CP001779">
    <property type="protein sequence ID" value="ACZ00559.1"/>
    <property type="molecule type" value="Genomic_DNA"/>
</dbReference>
<evidence type="ECO:0000313" key="2">
    <source>
        <dbReference type="EMBL" id="ACZ00559.1"/>
    </source>
</evidence>
<dbReference type="GeneID" id="29673931"/>
<reference evidence="2 3" key="1">
    <citation type="journal article" date="2009" name="Stand. Genomic Sci.">
        <title>Complete genome sequence of Streptobacillus moniliformis type strain (9901T).</title>
        <authorList>
            <person name="Nolan M."/>
            <person name="Gronow S."/>
            <person name="Lapidus A."/>
            <person name="Ivanova N."/>
            <person name="Copeland A."/>
            <person name="Lucas S."/>
            <person name="Del Rio T.G."/>
            <person name="Chen F."/>
            <person name="Tice H."/>
            <person name="Pitluck S."/>
            <person name="Cheng J.F."/>
            <person name="Sims D."/>
            <person name="Meincke L."/>
            <person name="Bruce D."/>
            <person name="Goodwin L."/>
            <person name="Brettin T."/>
            <person name="Han C."/>
            <person name="Detter J.C."/>
            <person name="Ovchinikova G."/>
            <person name="Pati A."/>
            <person name="Mavromatis K."/>
            <person name="Mikhailova N."/>
            <person name="Chen A."/>
            <person name="Palaniappan K."/>
            <person name="Land M."/>
            <person name="Hauser L."/>
            <person name="Chang Y.J."/>
            <person name="Jeffries C.D."/>
            <person name="Rohde M."/>
            <person name="Sproer C."/>
            <person name="Goker M."/>
            <person name="Bristow J."/>
            <person name="Eisen J.A."/>
            <person name="Markowitz V."/>
            <person name="Hugenholtz P."/>
            <person name="Kyrpides N.C."/>
            <person name="Klenk H.P."/>
            <person name="Chain P."/>
        </authorList>
    </citation>
    <scope>NUCLEOTIDE SEQUENCE [LARGE SCALE GENOMIC DNA]</scope>
    <source>
        <strain evidence="3">ATCC 14647 / DSM 12112 / NCTC 10651 / 9901</strain>
    </source>
</reference>
<protein>
    <submittedName>
        <fullName evidence="2">GCN5-related N-acetyltransferase</fullName>
    </submittedName>
</protein>
<feature type="domain" description="N-acetyltransferase" evidence="1">
    <location>
        <begin position="14"/>
        <end position="180"/>
    </location>
</feature>
<keyword evidence="3" id="KW-1185">Reference proteome</keyword>
<name>D1AW83_STRM9</name>
<dbReference type="KEGG" id="smf:Smon_0062"/>
<dbReference type="STRING" id="519441.Smon_0062"/>
<dbReference type="SUPFAM" id="SSF55729">
    <property type="entry name" value="Acyl-CoA N-acyltransferases (Nat)"/>
    <property type="match status" value="1"/>
</dbReference>
<dbReference type="HOGENOM" id="CLU_013985_3_6_0"/>
<dbReference type="GO" id="GO:0016747">
    <property type="term" value="F:acyltransferase activity, transferring groups other than amino-acyl groups"/>
    <property type="evidence" value="ECO:0007669"/>
    <property type="project" value="InterPro"/>
</dbReference>
<dbReference type="Gene3D" id="3.40.630.30">
    <property type="match status" value="1"/>
</dbReference>
<dbReference type="PANTHER" id="PTHR43792">
    <property type="entry name" value="GNAT FAMILY, PUTATIVE (AFU_ORTHOLOGUE AFUA_3G00765)-RELATED-RELATED"/>
    <property type="match status" value="1"/>
</dbReference>
<gene>
    <name evidence="2" type="ordered locus">Smon_0062</name>
</gene>
<evidence type="ECO:0000313" key="3">
    <source>
        <dbReference type="Proteomes" id="UP000002072"/>
    </source>
</evidence>
<dbReference type="RefSeq" id="WP_012858117.1">
    <property type="nucleotide sequence ID" value="NC_013515.1"/>
</dbReference>
<dbReference type="AlphaFoldDB" id="D1AW83"/>
<evidence type="ECO:0000259" key="1">
    <source>
        <dbReference type="PROSITE" id="PS51186"/>
    </source>
</evidence>
<dbReference type="Proteomes" id="UP000002072">
    <property type="component" value="Chromosome"/>
</dbReference>
<dbReference type="InterPro" id="IPR016181">
    <property type="entry name" value="Acyl_CoA_acyltransferase"/>
</dbReference>
<dbReference type="Pfam" id="PF13302">
    <property type="entry name" value="Acetyltransf_3"/>
    <property type="match status" value="1"/>
</dbReference>